<dbReference type="InterPro" id="IPR036291">
    <property type="entry name" value="NAD(P)-bd_dom_sf"/>
</dbReference>
<evidence type="ECO:0000313" key="15">
    <source>
        <dbReference type="EMBL" id="GHA06561.1"/>
    </source>
</evidence>
<dbReference type="CDD" id="cd06558">
    <property type="entry name" value="crotonase-like"/>
    <property type="match status" value="1"/>
</dbReference>
<evidence type="ECO:0000256" key="5">
    <source>
        <dbReference type="ARBA" id="ARBA00022832"/>
    </source>
</evidence>
<dbReference type="InterPro" id="IPR008927">
    <property type="entry name" value="6-PGluconate_DH-like_C_sf"/>
</dbReference>
<dbReference type="GO" id="GO:0004300">
    <property type="term" value="F:enoyl-CoA hydratase activity"/>
    <property type="evidence" value="ECO:0007669"/>
    <property type="project" value="TreeGrafter"/>
</dbReference>
<dbReference type="Gene3D" id="1.10.1040.50">
    <property type="match status" value="1"/>
</dbReference>
<evidence type="ECO:0000256" key="7">
    <source>
        <dbReference type="ARBA" id="ARBA00023002"/>
    </source>
</evidence>
<evidence type="ECO:0000259" key="13">
    <source>
        <dbReference type="Pfam" id="PF00725"/>
    </source>
</evidence>
<proteinExistence type="inferred from homology"/>
<dbReference type="PANTHER" id="PTHR43612:SF3">
    <property type="entry name" value="TRIFUNCTIONAL ENZYME SUBUNIT ALPHA, MITOCHONDRIAL"/>
    <property type="match status" value="1"/>
</dbReference>
<dbReference type="Pfam" id="PF00725">
    <property type="entry name" value="3HCDH"/>
    <property type="match status" value="1"/>
</dbReference>
<evidence type="ECO:0000256" key="12">
    <source>
        <dbReference type="ARBA" id="ARBA00049556"/>
    </source>
</evidence>
<comment type="pathway">
    <text evidence="2">Lipid metabolism; butanoate metabolism.</text>
</comment>
<dbReference type="GO" id="GO:0016509">
    <property type="term" value="F:long-chain (3S)-3-hydroxyacyl-CoA dehydrogenase (NAD+) activity"/>
    <property type="evidence" value="ECO:0007669"/>
    <property type="project" value="TreeGrafter"/>
</dbReference>
<dbReference type="InterPro" id="IPR006108">
    <property type="entry name" value="3HC_DH_C"/>
</dbReference>
<dbReference type="Pfam" id="PF00378">
    <property type="entry name" value="ECH_1"/>
    <property type="match status" value="1"/>
</dbReference>
<keyword evidence="10" id="KW-0456">Lyase</keyword>
<comment type="pathway">
    <text evidence="1">Lipid metabolism; fatty acid beta-oxidation.</text>
</comment>
<dbReference type="Gene3D" id="3.40.50.720">
    <property type="entry name" value="NAD(P)-binding Rossmann-like Domain"/>
    <property type="match status" value="1"/>
</dbReference>
<keyword evidence="6" id="KW-0442">Lipid degradation</keyword>
<evidence type="ECO:0000256" key="6">
    <source>
        <dbReference type="ARBA" id="ARBA00022963"/>
    </source>
</evidence>
<evidence type="ECO:0000256" key="1">
    <source>
        <dbReference type="ARBA" id="ARBA00005005"/>
    </source>
</evidence>
<dbReference type="AlphaFoldDB" id="A0A918VLW6"/>
<dbReference type="Gene3D" id="3.90.226.10">
    <property type="entry name" value="2-enoyl-CoA Hydratase, Chain A, domain 1"/>
    <property type="match status" value="1"/>
</dbReference>
<accession>A0A918VLW6</accession>
<dbReference type="RefSeq" id="WP_190059943.1">
    <property type="nucleotide sequence ID" value="NZ_BMWH01000026.1"/>
</dbReference>
<keyword evidence="8" id="KW-0520">NAD</keyword>
<name>A0A918VLW6_9ACTN</name>
<dbReference type="InterPro" id="IPR050136">
    <property type="entry name" value="FA_oxidation_alpha_subunit"/>
</dbReference>
<reference evidence="15" key="2">
    <citation type="submission" date="2020-09" db="EMBL/GenBank/DDBJ databases">
        <authorList>
            <person name="Sun Q."/>
            <person name="Ohkuma M."/>
        </authorList>
    </citation>
    <scope>NUCLEOTIDE SEQUENCE</scope>
    <source>
        <strain evidence="15">JCM 5016</strain>
    </source>
</reference>
<comment type="catalytic activity">
    <reaction evidence="12">
        <text>a (3S)-3-hydroxyacyl-CoA + NAD(+) = a 3-oxoacyl-CoA + NADH + H(+)</text>
        <dbReference type="Rhea" id="RHEA:22432"/>
        <dbReference type="ChEBI" id="CHEBI:15378"/>
        <dbReference type="ChEBI" id="CHEBI:57318"/>
        <dbReference type="ChEBI" id="CHEBI:57540"/>
        <dbReference type="ChEBI" id="CHEBI:57945"/>
        <dbReference type="ChEBI" id="CHEBI:90726"/>
        <dbReference type="EC" id="1.1.1.35"/>
    </reaction>
</comment>
<feature type="domain" description="3-hydroxyacyl-CoA dehydrogenase C-terminal" evidence="13">
    <location>
        <begin position="503"/>
        <end position="603"/>
    </location>
</feature>
<dbReference type="EMBL" id="BMWH01000026">
    <property type="protein sequence ID" value="GHA06561.1"/>
    <property type="molecule type" value="Genomic_DNA"/>
</dbReference>
<keyword evidence="7" id="KW-0560">Oxidoreductase</keyword>
<dbReference type="GO" id="GO:0006635">
    <property type="term" value="P:fatty acid beta-oxidation"/>
    <property type="evidence" value="ECO:0007669"/>
    <property type="project" value="UniProtKB-ARBA"/>
</dbReference>
<evidence type="ECO:0000256" key="11">
    <source>
        <dbReference type="ARBA" id="ARBA00023268"/>
    </source>
</evidence>
<dbReference type="FunFam" id="3.40.50.720:FF:000009">
    <property type="entry name" value="Fatty oxidation complex, alpha subunit"/>
    <property type="match status" value="1"/>
</dbReference>
<keyword evidence="16" id="KW-1185">Reference proteome</keyword>
<evidence type="ECO:0000256" key="3">
    <source>
        <dbReference type="ARBA" id="ARBA00007005"/>
    </source>
</evidence>
<evidence type="ECO:0000256" key="4">
    <source>
        <dbReference type="ARBA" id="ARBA00009463"/>
    </source>
</evidence>
<keyword evidence="11" id="KW-0511">Multifunctional enzyme</keyword>
<dbReference type="FunFam" id="3.90.226.10:FF:000047">
    <property type="entry name" value="Probable 3-hydroxyacyl-CoA dehydrogenase"/>
    <property type="match status" value="1"/>
</dbReference>
<dbReference type="SUPFAM" id="SSF51735">
    <property type="entry name" value="NAD(P)-binding Rossmann-fold domains"/>
    <property type="match status" value="1"/>
</dbReference>
<sequence>MTESTTIRWEQDDTGVVTLVLDDPHQSANTMNQAFRDSLAAVTDRLEEHRDALRGVIVTSAKKTFFAGGDLRDLIRVTPEAAQDVFDMSMAVKRHLRRIETLGKPVVAALNGAALGGGFEIALACHHRIALDAPGSKIGCPEVTLGLLPGGGGVVRTVRLLGIADALLKVLLQGTQYSPRRALENGLVHEVVDTREELLARARAFIDAHPESQQPWDTPGHRIPGGTPANPKFAANLPSFPALLRKQTNGAPYPAPRAILAAAVEGAQVDFDTAQVVEARYFTELATGQTAKNMIQAFFFDLQAVNSGANRPRGIEPRRVRRVAVLGAGMMGAGIAYSCARAGLDVVLKDVSPEAAARGKGHSEKLCAKAVAKGRTTREKADALLARITPTADVADLAGCDAVIEAVFEDTALKHKVFQEVQNVVAPDALLCSNTSTLPITLLAEGVERPADFIGLHFFSPVDRMPLVEIIKGERTGDEALARAFDLVRQIGKTPIVVNDSRGFFTSRVIGHFINEGVAMVGEGIEPASVEQAAAQAGYPAKVLSLMDDLTLTLPRKIRNETRRAVEEAGGTWTPHPAEAVVDRMVDEFGRTGRSGGAGFYDYDEDGRRLRLWPGLREHFTRPGHRIPFRDMQERMLFAEALDTVRCLQEGVLTSVADANIGSILGIGFPGWTGGVLQYINGYDGGAGTGTGLPGFVARARELAERYGERFTPPPLLVEKAEKGETFTDAR</sequence>
<dbReference type="InterPro" id="IPR006176">
    <property type="entry name" value="3-OHacyl-CoA_DH_NAD-bd"/>
</dbReference>
<comment type="caution">
    <text evidence="15">The sequence shown here is derived from an EMBL/GenBank/DDBJ whole genome shotgun (WGS) entry which is preliminary data.</text>
</comment>
<dbReference type="SUPFAM" id="SSF52096">
    <property type="entry name" value="ClpP/crotonase"/>
    <property type="match status" value="1"/>
</dbReference>
<protein>
    <submittedName>
        <fullName evidence="15">3-hydroxyacyl-CoA dehydrogenase</fullName>
    </submittedName>
</protein>
<evidence type="ECO:0000259" key="14">
    <source>
        <dbReference type="Pfam" id="PF02737"/>
    </source>
</evidence>
<comment type="similarity">
    <text evidence="3">In the central section; belongs to the 3-hydroxyacyl-CoA dehydrogenase family.</text>
</comment>
<dbReference type="Proteomes" id="UP000623010">
    <property type="component" value="Unassembled WGS sequence"/>
</dbReference>
<dbReference type="PANTHER" id="PTHR43612">
    <property type="entry name" value="TRIFUNCTIONAL ENZYME SUBUNIT ALPHA"/>
    <property type="match status" value="1"/>
</dbReference>
<reference evidence="15" key="1">
    <citation type="journal article" date="2014" name="Int. J. Syst. Evol. Microbiol.">
        <title>Complete genome sequence of Corynebacterium casei LMG S-19264T (=DSM 44701T), isolated from a smear-ripened cheese.</title>
        <authorList>
            <consortium name="US DOE Joint Genome Institute (JGI-PGF)"/>
            <person name="Walter F."/>
            <person name="Albersmeier A."/>
            <person name="Kalinowski J."/>
            <person name="Ruckert C."/>
        </authorList>
    </citation>
    <scope>NUCLEOTIDE SEQUENCE</scope>
    <source>
        <strain evidence="15">JCM 5016</strain>
    </source>
</reference>
<dbReference type="InterPro" id="IPR029045">
    <property type="entry name" value="ClpP/crotonase-like_dom_sf"/>
</dbReference>
<evidence type="ECO:0000256" key="8">
    <source>
        <dbReference type="ARBA" id="ARBA00023027"/>
    </source>
</evidence>
<dbReference type="Pfam" id="PF02737">
    <property type="entry name" value="3HCDH_N"/>
    <property type="match status" value="1"/>
</dbReference>
<evidence type="ECO:0000256" key="10">
    <source>
        <dbReference type="ARBA" id="ARBA00023239"/>
    </source>
</evidence>
<dbReference type="InterPro" id="IPR001753">
    <property type="entry name" value="Enoyl-CoA_hydra/iso"/>
</dbReference>
<dbReference type="SUPFAM" id="SSF48179">
    <property type="entry name" value="6-phosphogluconate dehydrogenase C-terminal domain-like"/>
    <property type="match status" value="2"/>
</dbReference>
<keyword evidence="9" id="KW-0443">Lipid metabolism</keyword>
<evidence type="ECO:0000256" key="2">
    <source>
        <dbReference type="ARBA" id="ARBA00005086"/>
    </source>
</evidence>
<evidence type="ECO:0000256" key="9">
    <source>
        <dbReference type="ARBA" id="ARBA00023098"/>
    </source>
</evidence>
<gene>
    <name evidence="15" type="ORF">GCM10010389_52380</name>
</gene>
<feature type="domain" description="3-hydroxyacyl-CoA dehydrogenase NAD binding" evidence="14">
    <location>
        <begin position="323"/>
        <end position="500"/>
    </location>
</feature>
<dbReference type="FunFam" id="1.10.1040.50:FF:000005">
    <property type="entry name" value="Probable 3-hydroxyacyl-CoA dehydrogenase"/>
    <property type="match status" value="1"/>
</dbReference>
<evidence type="ECO:0000313" key="16">
    <source>
        <dbReference type="Proteomes" id="UP000623010"/>
    </source>
</evidence>
<keyword evidence="5" id="KW-0276">Fatty acid metabolism</keyword>
<comment type="similarity">
    <text evidence="4">Belongs to the 3-hydroxyacyl-CoA dehydrogenase family.</text>
</comment>
<dbReference type="GO" id="GO:0070403">
    <property type="term" value="F:NAD+ binding"/>
    <property type="evidence" value="ECO:0007669"/>
    <property type="project" value="InterPro"/>
</dbReference>
<organism evidence="15 16">
    <name type="scientific">Streptomyces echinoruber</name>
    <dbReference type="NCBI Taxonomy" id="68898"/>
    <lineage>
        <taxon>Bacteria</taxon>
        <taxon>Bacillati</taxon>
        <taxon>Actinomycetota</taxon>
        <taxon>Actinomycetes</taxon>
        <taxon>Kitasatosporales</taxon>
        <taxon>Streptomycetaceae</taxon>
        <taxon>Streptomyces</taxon>
    </lineage>
</organism>